<proteinExistence type="predicted"/>
<reference evidence="2" key="2">
    <citation type="submission" date="2025-08" db="UniProtKB">
        <authorList>
            <consortium name="RefSeq"/>
        </authorList>
    </citation>
    <scope>IDENTIFICATION</scope>
    <source>
        <tissue evidence="2">Leaf</tissue>
    </source>
</reference>
<organism evidence="1 2">
    <name type="scientific">Nicotiana tabacum</name>
    <name type="common">Common tobacco</name>
    <dbReference type="NCBI Taxonomy" id="4097"/>
    <lineage>
        <taxon>Eukaryota</taxon>
        <taxon>Viridiplantae</taxon>
        <taxon>Streptophyta</taxon>
        <taxon>Embryophyta</taxon>
        <taxon>Tracheophyta</taxon>
        <taxon>Spermatophyta</taxon>
        <taxon>Magnoliopsida</taxon>
        <taxon>eudicotyledons</taxon>
        <taxon>Gunneridae</taxon>
        <taxon>Pentapetalae</taxon>
        <taxon>asterids</taxon>
        <taxon>lamiids</taxon>
        <taxon>Solanales</taxon>
        <taxon>Solanaceae</taxon>
        <taxon>Nicotianoideae</taxon>
        <taxon>Nicotianeae</taxon>
        <taxon>Nicotiana</taxon>
    </lineage>
</organism>
<evidence type="ECO:0000313" key="1">
    <source>
        <dbReference type="Proteomes" id="UP000790787"/>
    </source>
</evidence>
<name>A0AC58RU94_TOBAC</name>
<sequence length="279" mass="31963">MAIKLVVGGRTLNVSSAYTPQVGLDEEVKRHFWENLDEVVRGIQSAERIFKEGDFNGHIGRFVGGYHEVHGNIGFGIRNGGGTSLLDFSKAFDLVIANSSFQKRKEHLVTFKSTMSKVQINYIFLMRLLVMDLDIVLKRKKRDGCGRPKIKWGALTKDMAQELQEKLLAVGAWKSSRDARKLLESTDEEEKRTVREGYKKAKKEVKLAVTEAKTVAFARLYEELRDKGRGVKLFWLAKTKESKARDIDQLRYIKGEDGRVLMEKAHIKQRWHLRTISSH</sequence>
<protein>
    <submittedName>
        <fullName evidence="2">Uncharacterized protein LOC142162965</fullName>
    </submittedName>
</protein>
<reference evidence="1" key="1">
    <citation type="journal article" date="2014" name="Nat. Commun.">
        <title>The tobacco genome sequence and its comparison with those of tomato and potato.</title>
        <authorList>
            <person name="Sierro N."/>
            <person name="Battey J.N."/>
            <person name="Ouadi S."/>
            <person name="Bakaher N."/>
            <person name="Bovet L."/>
            <person name="Willig A."/>
            <person name="Goepfert S."/>
            <person name="Peitsch M.C."/>
            <person name="Ivanov N.V."/>
        </authorList>
    </citation>
    <scope>NUCLEOTIDE SEQUENCE [LARGE SCALE GENOMIC DNA]</scope>
</reference>
<gene>
    <name evidence="2" type="primary">LOC142162965</name>
</gene>
<accession>A0AC58RU94</accession>
<dbReference type="Proteomes" id="UP000790787">
    <property type="component" value="Chromosome 8"/>
</dbReference>
<evidence type="ECO:0000313" key="2">
    <source>
        <dbReference type="RefSeq" id="XP_075076297.1"/>
    </source>
</evidence>
<keyword evidence="1" id="KW-1185">Reference proteome</keyword>
<dbReference type="RefSeq" id="XP_075076297.1">
    <property type="nucleotide sequence ID" value="XM_075220196.1"/>
</dbReference>